<evidence type="ECO:0000313" key="2">
    <source>
        <dbReference type="Proteomes" id="UP000271010"/>
    </source>
</evidence>
<accession>A0A3M9MSF4</accession>
<name>A0A3M9MSF4_9BACT</name>
<protein>
    <submittedName>
        <fullName evidence="1">Uncharacterized protein</fullName>
    </submittedName>
</protein>
<dbReference type="OrthoDB" id="879048at2"/>
<keyword evidence="2" id="KW-1185">Reference proteome</keyword>
<dbReference type="AlphaFoldDB" id="A0A3M9MSF4"/>
<dbReference type="Proteomes" id="UP000271010">
    <property type="component" value="Unassembled WGS sequence"/>
</dbReference>
<evidence type="ECO:0000313" key="1">
    <source>
        <dbReference type="EMBL" id="RNI27648.1"/>
    </source>
</evidence>
<organism evidence="1 2">
    <name type="scientific">Rufibacter immobilis</name>
    <dbReference type="NCBI Taxonomy" id="1348778"/>
    <lineage>
        <taxon>Bacteria</taxon>
        <taxon>Pseudomonadati</taxon>
        <taxon>Bacteroidota</taxon>
        <taxon>Cytophagia</taxon>
        <taxon>Cytophagales</taxon>
        <taxon>Hymenobacteraceae</taxon>
        <taxon>Rufibacter</taxon>
    </lineage>
</organism>
<gene>
    <name evidence="1" type="ORF">EFA69_16145</name>
</gene>
<dbReference type="EMBL" id="RJJE01000017">
    <property type="protein sequence ID" value="RNI27648.1"/>
    <property type="molecule type" value="Genomic_DNA"/>
</dbReference>
<proteinExistence type="predicted"/>
<reference evidence="1 2" key="1">
    <citation type="submission" date="2018-11" db="EMBL/GenBank/DDBJ databases">
        <title>Rufibacter latericius sp. nov., isolated from water in Baiyang Lake.</title>
        <authorList>
            <person name="Yang Y."/>
        </authorList>
    </citation>
    <scope>NUCLEOTIDE SEQUENCE [LARGE SCALE GENOMIC DNA]</scope>
    <source>
        <strain evidence="1 2">MCC P1</strain>
    </source>
</reference>
<sequence>MTLVVLEDLLFEEGTENMGGLVGEIYAAPASEVESITVAEDGVTATAIKMKAGKKMSRIYFTKDTGKVEDNEVGERDGGSFETTLGFFHPGNSAAVLKAKKKFNNGGFIFLAMDAQGQMRVVGSKLYPAYREAGSITTGGTPTERRGATFNFKAASNGPALIFTGTVPLEVAPAA</sequence>
<comment type="caution">
    <text evidence="1">The sequence shown here is derived from an EMBL/GenBank/DDBJ whole genome shotgun (WGS) entry which is preliminary data.</text>
</comment>
<dbReference type="RefSeq" id="WP_123134116.1">
    <property type="nucleotide sequence ID" value="NZ_RJJE01000017.1"/>
</dbReference>